<comment type="caution">
    <text evidence="1">The sequence shown here is derived from an EMBL/GenBank/DDBJ whole genome shotgun (WGS) entry which is preliminary data.</text>
</comment>
<evidence type="ECO:0000313" key="1">
    <source>
        <dbReference type="EMBL" id="RMO85342.1"/>
    </source>
</evidence>
<name>A0A3M3YS34_9PSED</name>
<organism evidence="1 2">
    <name type="scientific">Pseudomonas syringae pv. tagetis</name>
    <dbReference type="NCBI Taxonomy" id="129140"/>
    <lineage>
        <taxon>Bacteria</taxon>
        <taxon>Pseudomonadati</taxon>
        <taxon>Pseudomonadota</taxon>
        <taxon>Gammaproteobacteria</taxon>
        <taxon>Pseudomonadales</taxon>
        <taxon>Pseudomonadaceae</taxon>
        <taxon>Pseudomonas</taxon>
    </lineage>
</organism>
<accession>A0A3M3YS34</accession>
<dbReference type="EMBL" id="RBQC01000112">
    <property type="protein sequence ID" value="RMO85342.1"/>
    <property type="molecule type" value="Genomic_DNA"/>
</dbReference>
<sequence length="83" mass="9574">MVSGTENVIQELSSVGNRYRDDWGLVASAWIVRSPPSCRCRSIFRDSPFHVIKVDVSRLRNVPTDLPDYHYSRKRAYTGMLML</sequence>
<dbReference type="Proteomes" id="UP000268056">
    <property type="component" value="Unassembled WGS sequence"/>
</dbReference>
<evidence type="ECO:0000313" key="2">
    <source>
        <dbReference type="Proteomes" id="UP000268056"/>
    </source>
</evidence>
<reference evidence="1 2" key="1">
    <citation type="submission" date="2018-08" db="EMBL/GenBank/DDBJ databases">
        <title>Recombination of ecologically and evolutionarily significant loci maintains genetic cohesion in the Pseudomonas syringae species complex.</title>
        <authorList>
            <person name="Dillon M."/>
            <person name="Thakur S."/>
            <person name="Almeida R.N.D."/>
            <person name="Weir B.S."/>
            <person name="Guttman D.S."/>
        </authorList>
    </citation>
    <scope>NUCLEOTIDE SEQUENCE [LARGE SCALE GENOMIC DNA]</scope>
    <source>
        <strain evidence="1 2">ICMP 4092</strain>
    </source>
</reference>
<proteinExistence type="predicted"/>
<dbReference type="AlphaFoldDB" id="A0A3M3YS34"/>
<gene>
    <name evidence="1" type="ORF">ALQ32_200122</name>
</gene>
<protein>
    <submittedName>
        <fullName evidence="1">Uncharacterized protein</fullName>
    </submittedName>
</protein>